<dbReference type="Proteomes" id="UP000663844">
    <property type="component" value="Unassembled WGS sequence"/>
</dbReference>
<feature type="non-terminal residue" evidence="1">
    <location>
        <position position="1"/>
    </location>
</feature>
<comment type="caution">
    <text evidence="1">The sequence shown here is derived from an EMBL/GenBank/DDBJ whole genome shotgun (WGS) entry which is preliminary data.</text>
</comment>
<sequence>ETRSGDIPSLYNNTAFTLYFVASAIFLRKEQIPRLTNAMRPAGDGFVFCQSSSEQPPFSTAVS</sequence>
<evidence type="ECO:0000313" key="2">
    <source>
        <dbReference type="Proteomes" id="UP000663844"/>
    </source>
</evidence>
<organism evidence="1 2">
    <name type="scientific">Adineta steineri</name>
    <dbReference type="NCBI Taxonomy" id="433720"/>
    <lineage>
        <taxon>Eukaryota</taxon>
        <taxon>Metazoa</taxon>
        <taxon>Spiralia</taxon>
        <taxon>Gnathifera</taxon>
        <taxon>Rotifera</taxon>
        <taxon>Eurotatoria</taxon>
        <taxon>Bdelloidea</taxon>
        <taxon>Adinetida</taxon>
        <taxon>Adinetidae</taxon>
        <taxon>Adineta</taxon>
    </lineage>
</organism>
<gene>
    <name evidence="1" type="ORF">OXD698_LOCUS50557</name>
</gene>
<accession>A0A820N8X2</accession>
<dbReference type="AlphaFoldDB" id="A0A820N8X2"/>
<name>A0A820N8X2_9BILA</name>
<evidence type="ECO:0000313" key="1">
    <source>
        <dbReference type="EMBL" id="CAF4384669.1"/>
    </source>
</evidence>
<proteinExistence type="predicted"/>
<dbReference type="EMBL" id="CAJOAZ010024454">
    <property type="protein sequence ID" value="CAF4384669.1"/>
    <property type="molecule type" value="Genomic_DNA"/>
</dbReference>
<reference evidence="1" key="1">
    <citation type="submission" date="2021-02" db="EMBL/GenBank/DDBJ databases">
        <authorList>
            <person name="Nowell W R."/>
        </authorList>
    </citation>
    <scope>NUCLEOTIDE SEQUENCE</scope>
</reference>
<protein>
    <submittedName>
        <fullName evidence="1">Uncharacterized protein</fullName>
    </submittedName>
</protein>